<dbReference type="InterPro" id="IPR019888">
    <property type="entry name" value="Tscrpt_reg_AsnC-like"/>
</dbReference>
<evidence type="ECO:0000313" key="6">
    <source>
        <dbReference type="Proteomes" id="UP000254051"/>
    </source>
</evidence>
<dbReference type="RefSeq" id="WP_181392743.1">
    <property type="nucleotide sequence ID" value="NZ_QGDS01000002.1"/>
</dbReference>
<dbReference type="PANTHER" id="PTHR30154">
    <property type="entry name" value="LEUCINE-RESPONSIVE REGULATORY PROTEIN"/>
    <property type="match status" value="1"/>
</dbReference>
<accession>A0A316ANM0</accession>
<evidence type="ECO:0000259" key="4">
    <source>
        <dbReference type="PROSITE" id="PS50956"/>
    </source>
</evidence>
<dbReference type="GO" id="GO:0043565">
    <property type="term" value="F:sequence-specific DNA binding"/>
    <property type="evidence" value="ECO:0007669"/>
    <property type="project" value="InterPro"/>
</dbReference>
<dbReference type="GO" id="GO:0005829">
    <property type="term" value="C:cytosol"/>
    <property type="evidence" value="ECO:0007669"/>
    <property type="project" value="TreeGrafter"/>
</dbReference>
<evidence type="ECO:0000256" key="3">
    <source>
        <dbReference type="ARBA" id="ARBA00023163"/>
    </source>
</evidence>
<keyword evidence="1" id="KW-0805">Transcription regulation</keyword>
<dbReference type="InterPro" id="IPR011991">
    <property type="entry name" value="ArsR-like_HTH"/>
</dbReference>
<gene>
    <name evidence="5" type="ORF">SAMN05216529_102431</name>
</gene>
<dbReference type="Gene3D" id="1.10.10.10">
    <property type="entry name" value="Winged helix-like DNA-binding domain superfamily/Winged helix DNA-binding domain"/>
    <property type="match status" value="1"/>
</dbReference>
<dbReference type="PRINTS" id="PR00033">
    <property type="entry name" value="HTHASNC"/>
</dbReference>
<dbReference type="SUPFAM" id="SSF54909">
    <property type="entry name" value="Dimeric alpha+beta barrel"/>
    <property type="match status" value="1"/>
</dbReference>
<dbReference type="Gene3D" id="3.30.70.920">
    <property type="match status" value="1"/>
</dbReference>
<dbReference type="InterPro" id="IPR011008">
    <property type="entry name" value="Dimeric_a/b-barrel"/>
</dbReference>
<dbReference type="PROSITE" id="PS00519">
    <property type="entry name" value="HTH_ASNC_1"/>
    <property type="match status" value="1"/>
</dbReference>
<evidence type="ECO:0000313" key="5">
    <source>
        <dbReference type="EMBL" id="SUQ13213.1"/>
    </source>
</evidence>
<dbReference type="InterPro" id="IPR036388">
    <property type="entry name" value="WH-like_DNA-bd_sf"/>
</dbReference>
<dbReference type="PANTHER" id="PTHR30154:SF53">
    <property type="entry name" value="HTH-TYPE TRANSCRIPTIONAL REGULATOR LRPC"/>
    <property type="match status" value="1"/>
</dbReference>
<dbReference type="Proteomes" id="UP000254051">
    <property type="component" value="Unassembled WGS sequence"/>
</dbReference>
<reference evidence="6" key="1">
    <citation type="submission" date="2017-07" db="EMBL/GenBank/DDBJ databases">
        <authorList>
            <person name="Varghese N."/>
            <person name="Submissions S."/>
        </authorList>
    </citation>
    <scope>NUCLEOTIDE SEQUENCE [LARGE SCALE GENOMIC DNA]</scope>
    <source>
        <strain evidence="6">NLAE-zl-C134</strain>
    </source>
</reference>
<dbReference type="Pfam" id="PF01037">
    <property type="entry name" value="AsnC_trans_reg"/>
    <property type="match status" value="1"/>
</dbReference>
<dbReference type="InterPro" id="IPR000485">
    <property type="entry name" value="AsnC-type_HTH_dom"/>
</dbReference>
<dbReference type="GO" id="GO:0043200">
    <property type="term" value="P:response to amino acid"/>
    <property type="evidence" value="ECO:0007669"/>
    <property type="project" value="TreeGrafter"/>
</dbReference>
<dbReference type="InterPro" id="IPR036390">
    <property type="entry name" value="WH_DNA-bd_sf"/>
</dbReference>
<sequence length="149" mass="17007">MDTIDKDILRVLQKNARASLKEISQQVNLSQPSTSERLRKLEYAGYITGYTVLLDNHKLGKALTCFCMVVLKEPPRNSQTKFRTLIKEMPEIIECHCITGDYEYILKVVTDSTRTLEALLERLRNECGVVKTYTYTVLCTITNKPGVCI</sequence>
<evidence type="ECO:0000256" key="1">
    <source>
        <dbReference type="ARBA" id="ARBA00023015"/>
    </source>
</evidence>
<keyword evidence="2" id="KW-0238">DNA-binding</keyword>
<protein>
    <submittedName>
        <fullName evidence="5">Lrp/AsnC family transcriptional regulator, leucine-responsive regulatory protein</fullName>
    </submittedName>
</protein>
<dbReference type="SMART" id="SM00344">
    <property type="entry name" value="HTH_ASNC"/>
    <property type="match status" value="1"/>
</dbReference>
<organism evidence="5 6">
    <name type="scientific">Faecalicatena contorta</name>
    <dbReference type="NCBI Taxonomy" id="39482"/>
    <lineage>
        <taxon>Bacteria</taxon>
        <taxon>Bacillati</taxon>
        <taxon>Bacillota</taxon>
        <taxon>Clostridia</taxon>
        <taxon>Lachnospirales</taxon>
        <taxon>Lachnospiraceae</taxon>
        <taxon>Faecalicatena</taxon>
    </lineage>
</organism>
<dbReference type="InterPro" id="IPR019885">
    <property type="entry name" value="Tscrpt_reg_HTH_AsnC-type_CS"/>
</dbReference>
<dbReference type="AlphaFoldDB" id="A0A316ANM0"/>
<proteinExistence type="predicted"/>
<dbReference type="InterPro" id="IPR019887">
    <property type="entry name" value="Tscrpt_reg_AsnC/Lrp_C"/>
</dbReference>
<dbReference type="CDD" id="cd00090">
    <property type="entry name" value="HTH_ARSR"/>
    <property type="match status" value="1"/>
</dbReference>
<dbReference type="SUPFAM" id="SSF46785">
    <property type="entry name" value="Winged helix' DNA-binding domain"/>
    <property type="match status" value="1"/>
</dbReference>
<dbReference type="PROSITE" id="PS50956">
    <property type="entry name" value="HTH_ASNC_2"/>
    <property type="match status" value="1"/>
</dbReference>
<feature type="domain" description="HTH asnC-type" evidence="4">
    <location>
        <begin position="1"/>
        <end position="62"/>
    </location>
</feature>
<name>A0A316ANM0_9FIRM</name>
<evidence type="ECO:0000256" key="2">
    <source>
        <dbReference type="ARBA" id="ARBA00023125"/>
    </source>
</evidence>
<keyword evidence="6" id="KW-1185">Reference proteome</keyword>
<keyword evidence="3" id="KW-0804">Transcription</keyword>
<dbReference type="Pfam" id="PF13412">
    <property type="entry name" value="HTH_24"/>
    <property type="match status" value="1"/>
</dbReference>
<dbReference type="EMBL" id="UHJJ01000002">
    <property type="protein sequence ID" value="SUQ13213.1"/>
    <property type="molecule type" value="Genomic_DNA"/>
</dbReference>